<protein>
    <recommendedName>
        <fullName evidence="4">Bacteriocin-type signal sequence-containing protein</fullName>
    </recommendedName>
</protein>
<reference evidence="2 3" key="1">
    <citation type="submission" date="2024-09" db="EMBL/GenBank/DDBJ databases">
        <authorList>
            <person name="Sun Q."/>
            <person name="Mori K."/>
        </authorList>
    </citation>
    <scope>NUCLEOTIDE SEQUENCE [LARGE SCALE GENOMIC DNA]</scope>
    <source>
        <strain evidence="2 3">CECT 7955</strain>
    </source>
</reference>
<dbReference type="RefSeq" id="WP_236457487.1">
    <property type="nucleotide sequence ID" value="NZ_CBCSGE010000006.1"/>
</dbReference>
<feature type="region of interest" description="Disordered" evidence="1">
    <location>
        <begin position="1"/>
        <end position="20"/>
    </location>
</feature>
<dbReference type="EMBL" id="JBHMEY010000059">
    <property type="protein sequence ID" value="MFB9097535.1"/>
    <property type="molecule type" value="Genomic_DNA"/>
</dbReference>
<proteinExistence type="predicted"/>
<comment type="caution">
    <text evidence="2">The sequence shown here is derived from an EMBL/GenBank/DDBJ whole genome shotgun (WGS) entry which is preliminary data.</text>
</comment>
<sequence>MKKSILKLSGAQELSKGEQKSISGGFIEVEPEPCPWRQCRNAFGRCSLFCD</sequence>
<organism evidence="2 3">
    <name type="scientific">Flavobacterium jumunjinense</name>
    <dbReference type="NCBI Taxonomy" id="998845"/>
    <lineage>
        <taxon>Bacteria</taxon>
        <taxon>Pseudomonadati</taxon>
        <taxon>Bacteroidota</taxon>
        <taxon>Flavobacteriia</taxon>
        <taxon>Flavobacteriales</taxon>
        <taxon>Flavobacteriaceae</taxon>
        <taxon>Flavobacterium</taxon>
    </lineage>
</organism>
<keyword evidence="3" id="KW-1185">Reference proteome</keyword>
<evidence type="ECO:0008006" key="4">
    <source>
        <dbReference type="Google" id="ProtNLM"/>
    </source>
</evidence>
<name>A0ABV5GQ76_9FLAO</name>
<dbReference type="Proteomes" id="UP001589607">
    <property type="component" value="Unassembled WGS sequence"/>
</dbReference>
<evidence type="ECO:0000313" key="2">
    <source>
        <dbReference type="EMBL" id="MFB9097535.1"/>
    </source>
</evidence>
<evidence type="ECO:0000313" key="3">
    <source>
        <dbReference type="Proteomes" id="UP001589607"/>
    </source>
</evidence>
<evidence type="ECO:0000256" key="1">
    <source>
        <dbReference type="SAM" id="MobiDB-lite"/>
    </source>
</evidence>
<gene>
    <name evidence="2" type="ORF">ACFFVF_13515</name>
</gene>
<accession>A0ABV5GQ76</accession>